<evidence type="ECO:0000256" key="4">
    <source>
        <dbReference type="RuleBase" id="RU361267"/>
    </source>
</evidence>
<evidence type="ECO:0000259" key="7">
    <source>
        <dbReference type="SMART" id="SM00563"/>
    </source>
</evidence>
<comment type="domain">
    <text evidence="4">The HXXXXD motif is essential for acyltransferase activity and may constitute the binding site for the phosphate moiety of the glycerol-3-phosphate.</text>
</comment>
<keyword evidence="4" id="KW-0594">Phospholipid biosynthesis</keyword>
<dbReference type="GO" id="GO:0005783">
    <property type="term" value="C:endoplasmic reticulum"/>
    <property type="evidence" value="ECO:0007669"/>
    <property type="project" value="TreeGrafter"/>
</dbReference>
<dbReference type="Pfam" id="PF01553">
    <property type="entry name" value="Acyltransferase"/>
    <property type="match status" value="1"/>
</dbReference>
<sequence>MGFFSCILKPLAYLSLPAIILGSLSAASPKGQYYTRIFVYLGTVAGVATASIATATTLAFLGRPHDVNYYVAYMFYSLVSRFLDIRVEVEGQEHLENRPAIIMGNHQSMLDLIVVGKVMPKGTSMLAKKQLRFTPVGPFMMLSGAIFIDRGNNERAIRSLKAATDLMKRLNISIWMYPEGTRHLGPDVEMLPFKKGGFHMAIQAGLPIIPIVTQNYWHIYHEGVLGSGVIKVRVLPPIPTEGLSPADINDLMTRVRGQMLETLSDISIQAHKPTSTDDKKGTSPTTQQSEKEHVFSGSSIAINPPLPATETNLKSLPGPKGSSASVSSSTTSSQLGVSTTGSEAGGETEEDEGMVLVDRPDRR</sequence>
<keyword evidence="3 4" id="KW-0012">Acyltransferase</keyword>
<evidence type="ECO:0000313" key="8">
    <source>
        <dbReference type="EMBL" id="KAF7775691.1"/>
    </source>
</evidence>
<dbReference type="PANTHER" id="PTHR10434:SF11">
    <property type="entry name" value="1-ACYL-SN-GLYCEROL-3-PHOSPHATE ACYLTRANSFERASE"/>
    <property type="match status" value="1"/>
</dbReference>
<evidence type="ECO:0000256" key="3">
    <source>
        <dbReference type="ARBA" id="ARBA00023315"/>
    </source>
</evidence>
<keyword evidence="2 4" id="KW-0808">Transferase</keyword>
<keyword evidence="6" id="KW-1133">Transmembrane helix</keyword>
<organism evidence="8 9">
    <name type="scientific">Agaricus bisporus var. burnettii</name>
    <dbReference type="NCBI Taxonomy" id="192524"/>
    <lineage>
        <taxon>Eukaryota</taxon>
        <taxon>Fungi</taxon>
        <taxon>Dikarya</taxon>
        <taxon>Basidiomycota</taxon>
        <taxon>Agaricomycotina</taxon>
        <taxon>Agaricomycetes</taxon>
        <taxon>Agaricomycetidae</taxon>
        <taxon>Agaricales</taxon>
        <taxon>Agaricineae</taxon>
        <taxon>Agaricaceae</taxon>
        <taxon>Agaricus</taxon>
    </lineage>
</organism>
<feature type="compositionally biased region" description="Low complexity" evidence="5">
    <location>
        <begin position="321"/>
        <end position="342"/>
    </location>
</feature>
<comment type="similarity">
    <text evidence="1 4">Belongs to the 1-acyl-sn-glycerol-3-phosphate acyltransferase family.</text>
</comment>
<keyword evidence="4" id="KW-0444">Lipid biosynthesis</keyword>
<keyword evidence="6" id="KW-0812">Transmembrane</keyword>
<name>A0A8H7F2M8_AGABI</name>
<keyword evidence="4" id="KW-1208">Phospholipid metabolism</keyword>
<dbReference type="Proteomes" id="UP000629468">
    <property type="component" value="Unassembled WGS sequence"/>
</dbReference>
<dbReference type="EMBL" id="JABXXO010000006">
    <property type="protein sequence ID" value="KAF7775691.1"/>
    <property type="molecule type" value="Genomic_DNA"/>
</dbReference>
<dbReference type="OMA" id="LLYQWSM"/>
<evidence type="ECO:0000256" key="6">
    <source>
        <dbReference type="SAM" id="Phobius"/>
    </source>
</evidence>
<comment type="caution">
    <text evidence="8">The sequence shown here is derived from an EMBL/GenBank/DDBJ whole genome shotgun (WGS) entry which is preliminary data.</text>
</comment>
<keyword evidence="6" id="KW-0472">Membrane</keyword>
<keyword evidence="4" id="KW-0443">Lipid metabolism</keyword>
<feature type="domain" description="Phospholipid/glycerol acyltransferase" evidence="7">
    <location>
        <begin position="100"/>
        <end position="216"/>
    </location>
</feature>
<dbReference type="GO" id="GO:0016020">
    <property type="term" value="C:membrane"/>
    <property type="evidence" value="ECO:0007669"/>
    <property type="project" value="InterPro"/>
</dbReference>
<dbReference type="CDD" id="cd07989">
    <property type="entry name" value="LPLAT_AGPAT-like"/>
    <property type="match status" value="1"/>
</dbReference>
<dbReference type="NCBIfam" id="TIGR00530">
    <property type="entry name" value="AGP_acyltrn"/>
    <property type="match status" value="1"/>
</dbReference>
<feature type="region of interest" description="Disordered" evidence="5">
    <location>
        <begin position="263"/>
        <end position="363"/>
    </location>
</feature>
<dbReference type="AlphaFoldDB" id="A0A8H7F2M8"/>
<evidence type="ECO:0000256" key="2">
    <source>
        <dbReference type="ARBA" id="ARBA00022679"/>
    </source>
</evidence>
<comment type="catalytic activity">
    <reaction evidence="4">
        <text>a 1-acyl-sn-glycero-3-phosphate + an acyl-CoA = a 1,2-diacyl-sn-glycero-3-phosphate + CoA</text>
        <dbReference type="Rhea" id="RHEA:19709"/>
        <dbReference type="ChEBI" id="CHEBI:57287"/>
        <dbReference type="ChEBI" id="CHEBI:57970"/>
        <dbReference type="ChEBI" id="CHEBI:58342"/>
        <dbReference type="ChEBI" id="CHEBI:58608"/>
        <dbReference type="EC" id="2.3.1.51"/>
    </reaction>
</comment>
<evidence type="ECO:0000313" key="9">
    <source>
        <dbReference type="Proteomes" id="UP000629468"/>
    </source>
</evidence>
<dbReference type="SMART" id="SM00563">
    <property type="entry name" value="PlsC"/>
    <property type="match status" value="1"/>
</dbReference>
<dbReference type="InterPro" id="IPR004552">
    <property type="entry name" value="AGP_acyltrans"/>
</dbReference>
<dbReference type="PANTHER" id="PTHR10434">
    <property type="entry name" value="1-ACYL-SN-GLYCEROL-3-PHOSPHATE ACYLTRANSFERASE"/>
    <property type="match status" value="1"/>
</dbReference>
<accession>A0A8H7F2M8</accession>
<dbReference type="GO" id="GO:0006654">
    <property type="term" value="P:phosphatidic acid biosynthetic process"/>
    <property type="evidence" value="ECO:0007669"/>
    <property type="project" value="TreeGrafter"/>
</dbReference>
<dbReference type="InterPro" id="IPR002123">
    <property type="entry name" value="Plipid/glycerol_acylTrfase"/>
</dbReference>
<reference evidence="8 9" key="1">
    <citation type="journal article" name="Sci. Rep.">
        <title>Telomere-to-telomere assembled and centromere annotated genomes of the two main subspecies of the button mushroom Agaricus bisporus reveal especially polymorphic chromosome ends.</title>
        <authorList>
            <person name="Sonnenberg A.S.M."/>
            <person name="Sedaghat-Telgerd N."/>
            <person name="Lavrijssen B."/>
            <person name="Ohm R.A."/>
            <person name="Hendrickx P.M."/>
            <person name="Scholtmeijer K."/>
            <person name="Baars J.J.P."/>
            <person name="van Peer A."/>
        </authorList>
    </citation>
    <scope>NUCLEOTIDE SEQUENCE [LARGE SCALE GENOMIC DNA]</scope>
    <source>
        <strain evidence="8 9">H119_p4</strain>
    </source>
</reference>
<dbReference type="SUPFAM" id="SSF69593">
    <property type="entry name" value="Glycerol-3-phosphate (1)-acyltransferase"/>
    <property type="match status" value="1"/>
</dbReference>
<protein>
    <recommendedName>
        <fullName evidence="4">1-acyl-sn-glycerol-3-phosphate acyltransferase</fullName>
        <ecNumber evidence="4">2.3.1.51</ecNumber>
    </recommendedName>
</protein>
<dbReference type="EC" id="2.3.1.51" evidence="4"/>
<evidence type="ECO:0000256" key="1">
    <source>
        <dbReference type="ARBA" id="ARBA00008655"/>
    </source>
</evidence>
<evidence type="ECO:0000256" key="5">
    <source>
        <dbReference type="SAM" id="MobiDB-lite"/>
    </source>
</evidence>
<proteinExistence type="inferred from homology"/>
<feature type="transmembrane region" description="Helical" evidence="6">
    <location>
        <begin position="37"/>
        <end position="61"/>
    </location>
</feature>
<gene>
    <name evidence="8" type="ORF">Agabi119p4_4084</name>
</gene>
<dbReference type="GO" id="GO:0003841">
    <property type="term" value="F:1-acylglycerol-3-phosphate O-acyltransferase activity"/>
    <property type="evidence" value="ECO:0007669"/>
    <property type="project" value="UniProtKB-UniRule"/>
</dbReference>